<feature type="compositionally biased region" description="Basic and acidic residues" evidence="5">
    <location>
        <begin position="667"/>
        <end position="681"/>
    </location>
</feature>
<dbReference type="GO" id="GO:0006887">
    <property type="term" value="P:exocytosis"/>
    <property type="evidence" value="ECO:0007669"/>
    <property type="project" value="UniProtKB-KW"/>
</dbReference>
<dbReference type="GO" id="GO:0000145">
    <property type="term" value="C:exocyst"/>
    <property type="evidence" value="ECO:0007669"/>
    <property type="project" value="InterPro"/>
</dbReference>
<protein>
    <recommendedName>
        <fullName evidence="6">Exocyst complex component Sec3 PIP2-binding N-terminal domain-containing protein</fullName>
    </recommendedName>
</protein>
<dbReference type="Pfam" id="PF09763">
    <property type="entry name" value="Sec3_CC"/>
    <property type="match status" value="1"/>
</dbReference>
<feature type="compositionally biased region" description="Basic and acidic residues" evidence="5">
    <location>
        <begin position="51"/>
        <end position="71"/>
    </location>
</feature>
<feature type="compositionally biased region" description="Basic and acidic residues" evidence="5">
    <location>
        <begin position="281"/>
        <end position="316"/>
    </location>
</feature>
<feature type="compositionally biased region" description="Low complexity" evidence="5">
    <location>
        <begin position="1416"/>
        <end position="1437"/>
    </location>
</feature>
<dbReference type="Pfam" id="PF15277">
    <property type="entry name" value="Sec3-PIP2_bind"/>
    <property type="match status" value="1"/>
</dbReference>
<feature type="compositionally biased region" description="Low complexity" evidence="5">
    <location>
        <begin position="401"/>
        <end position="413"/>
    </location>
</feature>
<dbReference type="EMBL" id="JAACFV010000171">
    <property type="protein sequence ID" value="KAF7503590.1"/>
    <property type="molecule type" value="Genomic_DNA"/>
</dbReference>
<feature type="compositionally biased region" description="Basic and acidic residues" evidence="5">
    <location>
        <begin position="417"/>
        <end position="426"/>
    </location>
</feature>
<feature type="compositionally biased region" description="Pro residues" evidence="5">
    <location>
        <begin position="237"/>
        <end position="250"/>
    </location>
</feature>
<feature type="compositionally biased region" description="Polar residues" evidence="5">
    <location>
        <begin position="18"/>
        <end position="46"/>
    </location>
</feature>
<comment type="caution">
    <text evidence="7">The sequence shown here is derived from an EMBL/GenBank/DDBJ whole genome shotgun (WGS) entry which is preliminary data.</text>
</comment>
<dbReference type="PANTHER" id="PTHR16092">
    <property type="entry name" value="SEC3/SYNTAXIN-RELATED"/>
    <property type="match status" value="1"/>
</dbReference>
<dbReference type="Pfam" id="PF20654">
    <property type="entry name" value="Sec3_C-term"/>
    <property type="match status" value="2"/>
</dbReference>
<dbReference type="InterPro" id="IPR048628">
    <property type="entry name" value="Sec3_C"/>
</dbReference>
<dbReference type="PANTHER" id="PTHR16092:SF14">
    <property type="entry name" value="EXOCYST COMPLEX COMPONENT 1 ISOFORM X1"/>
    <property type="match status" value="1"/>
</dbReference>
<dbReference type="GO" id="GO:0006893">
    <property type="term" value="P:Golgi to plasma membrane transport"/>
    <property type="evidence" value="ECO:0007669"/>
    <property type="project" value="TreeGrafter"/>
</dbReference>
<evidence type="ECO:0000256" key="3">
    <source>
        <dbReference type="ARBA" id="ARBA00022483"/>
    </source>
</evidence>
<dbReference type="Gene3D" id="2.30.29.90">
    <property type="match status" value="1"/>
</dbReference>
<dbReference type="FunFam" id="2.30.29.90:FF:000003">
    <property type="entry name" value="Exocyst complex component Sec3"/>
    <property type="match status" value="1"/>
</dbReference>
<evidence type="ECO:0000313" key="7">
    <source>
        <dbReference type="EMBL" id="KAF7503590.1"/>
    </source>
</evidence>
<feature type="domain" description="Exocyst complex component Sec3 PIP2-binding N-terminal" evidence="6">
    <location>
        <begin position="102"/>
        <end position="203"/>
    </location>
</feature>
<dbReference type="GO" id="GO:0005886">
    <property type="term" value="C:plasma membrane"/>
    <property type="evidence" value="ECO:0007669"/>
    <property type="project" value="TreeGrafter"/>
</dbReference>
<name>A0A8H7DZR2_9EURO</name>
<feature type="compositionally biased region" description="Polar residues" evidence="5">
    <location>
        <begin position="362"/>
        <end position="376"/>
    </location>
</feature>
<gene>
    <name evidence="7" type="ORF">GJ744_003618</name>
</gene>
<feature type="region of interest" description="Disordered" evidence="5">
    <location>
        <begin position="229"/>
        <end position="565"/>
    </location>
</feature>
<feature type="compositionally biased region" description="Polar residues" evidence="5">
    <location>
        <begin position="450"/>
        <end position="467"/>
    </location>
</feature>
<dbReference type="OrthoDB" id="27109at2759"/>
<evidence type="ECO:0000256" key="5">
    <source>
        <dbReference type="SAM" id="MobiDB-lite"/>
    </source>
</evidence>
<organism evidence="7 8">
    <name type="scientific">Endocarpon pusillum</name>
    <dbReference type="NCBI Taxonomy" id="364733"/>
    <lineage>
        <taxon>Eukaryota</taxon>
        <taxon>Fungi</taxon>
        <taxon>Dikarya</taxon>
        <taxon>Ascomycota</taxon>
        <taxon>Pezizomycotina</taxon>
        <taxon>Eurotiomycetes</taxon>
        <taxon>Chaetothyriomycetidae</taxon>
        <taxon>Verrucariales</taxon>
        <taxon>Verrucariaceae</taxon>
        <taxon>Endocarpon</taxon>
    </lineage>
</organism>
<reference evidence="7" key="1">
    <citation type="submission" date="2020-02" db="EMBL/GenBank/DDBJ databases">
        <authorList>
            <person name="Palmer J.M."/>
        </authorList>
    </citation>
    <scope>NUCLEOTIDE SEQUENCE</scope>
    <source>
        <strain evidence="7">EPUS1.4</strain>
        <tissue evidence="7">Thallus</tissue>
    </source>
</reference>
<feature type="region of interest" description="Disordered" evidence="5">
    <location>
        <begin position="1413"/>
        <end position="1437"/>
    </location>
</feature>
<feature type="compositionally biased region" description="Basic and acidic residues" evidence="5">
    <location>
        <begin position="472"/>
        <end position="490"/>
    </location>
</feature>
<feature type="region of interest" description="Disordered" evidence="5">
    <location>
        <begin position="1"/>
        <end position="78"/>
    </location>
</feature>
<feature type="compositionally biased region" description="Polar residues" evidence="5">
    <location>
        <begin position="618"/>
        <end position="632"/>
    </location>
</feature>
<dbReference type="InterPro" id="IPR028258">
    <property type="entry name" value="Sec3-PIP2_bind"/>
</dbReference>
<keyword evidence="3" id="KW-0268">Exocytosis</keyword>
<proteinExistence type="inferred from homology"/>
<evidence type="ECO:0000259" key="6">
    <source>
        <dbReference type="SMART" id="SM01313"/>
    </source>
</evidence>
<evidence type="ECO:0000256" key="4">
    <source>
        <dbReference type="ARBA" id="ARBA00023054"/>
    </source>
</evidence>
<feature type="compositionally biased region" description="Basic and acidic residues" evidence="5">
    <location>
        <begin position="1"/>
        <end position="14"/>
    </location>
</feature>
<comment type="similarity">
    <text evidence="1">Belongs to the SEC3 family.</text>
</comment>
<feature type="compositionally biased region" description="Polar residues" evidence="5">
    <location>
        <begin position="649"/>
        <end position="666"/>
    </location>
</feature>
<accession>A0A8H7DZR2</accession>
<keyword evidence="4" id="KW-0175">Coiled coil</keyword>
<feature type="compositionally biased region" description="Low complexity" evidence="5">
    <location>
        <begin position="533"/>
        <end position="543"/>
    </location>
</feature>
<keyword evidence="2" id="KW-0813">Transport</keyword>
<sequence>MNSSRPRDPSRDAPDAGSRQQGRMVSDSRNGYEGSANTSVTTSTAGMTRAQKFEDEKRRIIESCFSKKDPDGSQSESYITHIQITEDAVYPSSPAPPDSGPENKKPRVIVVAVRKSGRVRVHKARENTSGSFSIGKTWNLDDLGPLQSWTGAVPKTADEHQQKMWASDVGFTVTLGKPYYWQASTSREREFFISSLIKIYRKYTGGKVPDMIGFDPAEQERLAGVPVPRTNAEPQARSPPPRPNVPPPAPSSGSNRPKSPFGARVPSREGDRSGSRNGLRPLDRDGQRTPNGEDLRSPPRGEFRTPSREGQRDQVQVRRQQLPGQESLPGLLNQSGLPKPRAPFSANSSQSSLAPALGLPSNPRSGVNAPSSTPPQNDDALRRLAGRPSDSSLINRSEDGTSTSSRPSTAASAVKPPDTRLERKLTPEPSQEIVPERRRPPYQRPAGSFGQASGQSDVSSKFSTPMATPTHVKSDLRSSSRGRDKVRNEPSTESASMPGYFPSPTEAESTVKDASPITSPNSLPPRDEGMMFTSPTESPITSPTPQPEEDYRPGLGPMMRKKKSGKEIANHFRKAAMAAGAFKPRAGGAAERLLAQKEKASDEPDGITGVVPAPLLRGTSNDSRGGTPTVLSPASDVLSPPADRPMPTIQLQRTSTPTEEQPQAKNAETKMPRSPSPDKPRSRSPGRRRRQLQEARIAKYCNALGIDSKVIEGRGGDFDDLLTEIGWDGKLPEDKKMEDFEADVRREIGRAQASGWLGHLEQQEGKLEQLGKLFDRTIEECDELDGLLTLYSHELNTLAEDVAYIEAQSQGLQVQTANQKLLQVELQNLLKTISISSADLRDLREASLGTPEGVEAAEQSLTVLYKAMITIDPDIRQNKKRKADAAAGNRGDVGVYADTEIGQMRAVREKKEDYREETSMFLKRLSQYMLMAFKTVEARTSESVERARANAIISATSLDSKLHDTSRQELWMYNALMLFVREVNSYEWQTLISTYETYTKPIYQEQFRDHVLAWKKATRKSSGDEQDYLFTTQEKEKLDDGITTAARKLTVKRGKTVRAAGSLGKSVSDKRDGKVDAYEAVAGVLEGQLRLISEEQNFSVSFFHLTSLSNVDFAEIVAGRPPAQRRLPNLSAKQTYDPDRDMAKIVERMMDSIYAFWPTDMQNLVEWALRSDQLQGIGILYSLERSLLAFEDTNQEYLTRSLRTLHNRLLGLFHRFIDDQVRGIEDTKVKLKKRKGVISFMRTFPNFSAAVESMLPHTIHTSTATAGTGTGNEPLEIRLIVNEAYTKLNKAMWECLNFIAKDEPSVSSTSASQAAGHGGGIHVGSISAAHAIAGNNNDPEDKEALNYHILLIENMNHYLEEIDARSNPILKEWRARASEDLAIHLAAYSDAVIRRPLGKWLDFVESTEAMLKSQPSSTSSSSSSAADNSSGSGSTGAMASAIALRPSHSRSTAKKILSCYDSKEMRKGVETLKKRIEKHFGDADDAAPARSLVAKVFKECENRYADGWERMRAVLDRVYGGEAGSGAAAASLDIEWRKDEVASLFRR</sequence>
<dbReference type="CDD" id="cd13315">
    <property type="entry name" value="PH_Sec3"/>
    <property type="match status" value="1"/>
</dbReference>
<dbReference type="GO" id="GO:0005546">
    <property type="term" value="F:phosphatidylinositol-4,5-bisphosphate binding"/>
    <property type="evidence" value="ECO:0007669"/>
    <property type="project" value="TreeGrafter"/>
</dbReference>
<dbReference type="InterPro" id="IPR019160">
    <property type="entry name" value="Sec3_CC"/>
</dbReference>
<evidence type="ECO:0000313" key="8">
    <source>
        <dbReference type="Proteomes" id="UP000606974"/>
    </source>
</evidence>
<dbReference type="Proteomes" id="UP000606974">
    <property type="component" value="Unassembled WGS sequence"/>
</dbReference>
<evidence type="ECO:0000256" key="1">
    <source>
        <dbReference type="ARBA" id="ARBA00006518"/>
    </source>
</evidence>
<keyword evidence="8" id="KW-1185">Reference proteome</keyword>
<evidence type="ECO:0000256" key="2">
    <source>
        <dbReference type="ARBA" id="ARBA00022448"/>
    </source>
</evidence>
<feature type="region of interest" description="Disordered" evidence="5">
    <location>
        <begin position="590"/>
        <end position="692"/>
    </location>
</feature>
<dbReference type="SMART" id="SM01313">
    <property type="entry name" value="Sec3-PIP2_bind"/>
    <property type="match status" value="1"/>
</dbReference>